<accession>A0A9W6X233</accession>
<evidence type="ECO:0000256" key="4">
    <source>
        <dbReference type="ARBA" id="ARBA00022801"/>
    </source>
</evidence>
<dbReference type="InterPro" id="IPR012337">
    <property type="entry name" value="RNaseH-like_sf"/>
</dbReference>
<sequence length="141" mass="15309">MIVNDVVAVDSNGEDIQMVVVALKAMMNAVAPATSTKGASVQGMRCWMGPVRAAFAARPPISHRSGSQVKTQSLLELVHSDVMGPMIPKSKGGSRYVVTIIDDFSRYVSVYLLKAKSKVLKCFEEYRQFDADGCNAEMPAH</sequence>
<keyword evidence="8" id="KW-0548">Nucleotidyltransferase</keyword>
<keyword evidence="6" id="KW-0229">DNA integration</keyword>
<keyword evidence="3" id="KW-0255">Endonuclease</keyword>
<keyword evidence="9" id="KW-0233">DNA recombination</keyword>
<evidence type="ECO:0000313" key="10">
    <source>
        <dbReference type="EMBL" id="GMF26888.1"/>
    </source>
</evidence>
<keyword evidence="8" id="KW-0239">DNA-directed DNA polymerase</keyword>
<dbReference type="GO" id="GO:0003676">
    <property type="term" value="F:nucleic acid binding"/>
    <property type="evidence" value="ECO:0007669"/>
    <property type="project" value="InterPro"/>
</dbReference>
<dbReference type="GO" id="GO:0004519">
    <property type="term" value="F:endonuclease activity"/>
    <property type="evidence" value="ECO:0007669"/>
    <property type="project" value="UniProtKB-KW"/>
</dbReference>
<dbReference type="Gene3D" id="3.30.420.10">
    <property type="entry name" value="Ribonuclease H-like superfamily/Ribonuclease H"/>
    <property type="match status" value="1"/>
</dbReference>
<keyword evidence="4" id="KW-0378">Hydrolase</keyword>
<dbReference type="GO" id="GO:0003964">
    <property type="term" value="F:RNA-directed DNA polymerase activity"/>
    <property type="evidence" value="ECO:0007669"/>
    <property type="project" value="UniProtKB-KW"/>
</dbReference>
<evidence type="ECO:0000256" key="2">
    <source>
        <dbReference type="ARBA" id="ARBA00022723"/>
    </source>
</evidence>
<organism evidence="10 11">
    <name type="scientific">Phytophthora lilii</name>
    <dbReference type="NCBI Taxonomy" id="2077276"/>
    <lineage>
        <taxon>Eukaryota</taxon>
        <taxon>Sar</taxon>
        <taxon>Stramenopiles</taxon>
        <taxon>Oomycota</taxon>
        <taxon>Peronosporomycetes</taxon>
        <taxon>Peronosporales</taxon>
        <taxon>Peronosporaceae</taxon>
        <taxon>Phytophthora</taxon>
    </lineage>
</organism>
<dbReference type="OrthoDB" id="118622at2759"/>
<comment type="caution">
    <text evidence="10">The sequence shown here is derived from an EMBL/GenBank/DDBJ whole genome shotgun (WGS) entry which is preliminary data.</text>
</comment>
<proteinExistence type="predicted"/>
<dbReference type="GO" id="GO:0046872">
    <property type="term" value="F:metal ion binding"/>
    <property type="evidence" value="ECO:0007669"/>
    <property type="project" value="UniProtKB-KW"/>
</dbReference>
<dbReference type="EMBL" id="BSXW01000633">
    <property type="protein sequence ID" value="GMF26888.1"/>
    <property type="molecule type" value="Genomic_DNA"/>
</dbReference>
<keyword evidence="1" id="KW-0540">Nuclease</keyword>
<evidence type="ECO:0000256" key="5">
    <source>
        <dbReference type="ARBA" id="ARBA00022842"/>
    </source>
</evidence>
<protein>
    <submittedName>
        <fullName evidence="10">Unnamed protein product</fullName>
    </submittedName>
</protein>
<dbReference type="Proteomes" id="UP001165083">
    <property type="component" value="Unassembled WGS sequence"/>
</dbReference>
<gene>
    <name evidence="10" type="ORF">Plil01_001122200</name>
</gene>
<dbReference type="GO" id="GO:0006310">
    <property type="term" value="P:DNA recombination"/>
    <property type="evidence" value="ECO:0007669"/>
    <property type="project" value="UniProtKB-KW"/>
</dbReference>
<keyword evidence="11" id="KW-1185">Reference proteome</keyword>
<dbReference type="GO" id="GO:0016787">
    <property type="term" value="F:hydrolase activity"/>
    <property type="evidence" value="ECO:0007669"/>
    <property type="project" value="UniProtKB-KW"/>
</dbReference>
<dbReference type="AlphaFoldDB" id="A0A9W6X233"/>
<dbReference type="PANTHER" id="PTHR42648">
    <property type="entry name" value="TRANSPOSASE, PUTATIVE-RELATED"/>
    <property type="match status" value="1"/>
</dbReference>
<keyword evidence="7" id="KW-0695">RNA-directed DNA polymerase</keyword>
<evidence type="ECO:0000256" key="8">
    <source>
        <dbReference type="ARBA" id="ARBA00022932"/>
    </source>
</evidence>
<keyword evidence="8" id="KW-0808">Transferase</keyword>
<dbReference type="GO" id="GO:0015074">
    <property type="term" value="P:DNA integration"/>
    <property type="evidence" value="ECO:0007669"/>
    <property type="project" value="UniProtKB-KW"/>
</dbReference>
<reference evidence="10" key="1">
    <citation type="submission" date="2023-04" db="EMBL/GenBank/DDBJ databases">
        <title>Phytophthora lilii NBRC 32176.</title>
        <authorList>
            <person name="Ichikawa N."/>
            <person name="Sato H."/>
            <person name="Tonouchi N."/>
        </authorList>
    </citation>
    <scope>NUCLEOTIDE SEQUENCE</scope>
    <source>
        <strain evidence="10">NBRC 32176</strain>
    </source>
</reference>
<evidence type="ECO:0000256" key="9">
    <source>
        <dbReference type="ARBA" id="ARBA00023172"/>
    </source>
</evidence>
<dbReference type="InterPro" id="IPR036397">
    <property type="entry name" value="RNaseH_sf"/>
</dbReference>
<dbReference type="InterPro" id="IPR039537">
    <property type="entry name" value="Retrotran_Ty1/copia-like"/>
</dbReference>
<dbReference type="PANTHER" id="PTHR42648:SF11">
    <property type="entry name" value="TRANSPOSON TY4-P GAG-POL POLYPROTEIN"/>
    <property type="match status" value="1"/>
</dbReference>
<evidence type="ECO:0000256" key="7">
    <source>
        <dbReference type="ARBA" id="ARBA00022918"/>
    </source>
</evidence>
<keyword evidence="2" id="KW-0479">Metal-binding</keyword>
<dbReference type="SUPFAM" id="SSF53098">
    <property type="entry name" value="Ribonuclease H-like"/>
    <property type="match status" value="1"/>
</dbReference>
<dbReference type="GO" id="GO:0003887">
    <property type="term" value="F:DNA-directed DNA polymerase activity"/>
    <property type="evidence" value="ECO:0007669"/>
    <property type="project" value="UniProtKB-KW"/>
</dbReference>
<name>A0A9W6X233_9STRA</name>
<keyword evidence="5" id="KW-0460">Magnesium</keyword>
<evidence type="ECO:0000256" key="1">
    <source>
        <dbReference type="ARBA" id="ARBA00022722"/>
    </source>
</evidence>
<evidence type="ECO:0000256" key="3">
    <source>
        <dbReference type="ARBA" id="ARBA00022759"/>
    </source>
</evidence>
<evidence type="ECO:0000313" key="11">
    <source>
        <dbReference type="Proteomes" id="UP001165083"/>
    </source>
</evidence>
<evidence type="ECO:0000256" key="6">
    <source>
        <dbReference type="ARBA" id="ARBA00022908"/>
    </source>
</evidence>